<dbReference type="InterPro" id="IPR001282">
    <property type="entry name" value="G6P_DH"/>
</dbReference>
<dbReference type="GO" id="GO:0006006">
    <property type="term" value="P:glucose metabolic process"/>
    <property type="evidence" value="ECO:0007669"/>
    <property type="project" value="UniProtKB-KW"/>
</dbReference>
<dbReference type="PANTHER" id="PTHR23429:SF0">
    <property type="entry name" value="GLUCOSE-6-PHOSPHATE 1-DEHYDROGENASE"/>
    <property type="match status" value="1"/>
</dbReference>
<evidence type="ECO:0000313" key="11">
    <source>
        <dbReference type="Proteomes" id="UP000199347"/>
    </source>
</evidence>
<dbReference type="Gene3D" id="3.40.50.720">
    <property type="entry name" value="NAD(P)-binding Rossmann-like Domain"/>
    <property type="match status" value="1"/>
</dbReference>
<feature type="binding site" evidence="7">
    <location>
        <position position="69"/>
    </location>
    <ligand>
        <name>NADP(+)</name>
        <dbReference type="ChEBI" id="CHEBI:58349"/>
    </ligand>
</feature>
<gene>
    <name evidence="7" type="primary">zwf</name>
    <name evidence="10" type="ORF">SAMN03080610_02337</name>
</gene>
<proteinExistence type="inferred from homology"/>
<sequence>MAERWDKLSLLSSLQAVFMTYRVIPVEPFDYIVFGGTGDLARRKLLPALYHRMRDGQIPAEGRIIAASRRKMSDDDYRAMTEEALTEFVPEGERSRETLDAFLGMLSYRSLDALSDEGWDALRDELDGDTERVRAFYLAVAPNLFDDLCQRFAQHGLVTPNSRVVIEKPVGRDLASAVKVNDAVAQAFHESQVFRIDHYLGKETVQNLMALRFANTLFEPLWNSAHIDHVQITVAESIGVGSRGDYYDTSGALRDMVQNHMIQLLCLVAMEPPDSFDANSLRDEKLKVLRALKPINASNYDRLTVRGQYRAGAAEGGAVPSYAEEIGNKRSRTETFAALKVEIANWRWAGVPFYLRTGKRLADRVSEIVITFRAIPHSIFPKDSGVISQNRLVLRLQPDEGVKQWIMIKDPGPGGMRLNYVPLDMSFAESFQERYPDAYERLLLDVIRGNQTLFMRRDEVEAAWAWTDPIHDAWDEDGSPPVPYTAGTWGPSAAIALIERDGRTWHEDTD</sequence>
<organism evidence="10 11">
    <name type="scientific">Afifella marina DSM 2698</name>
    <dbReference type="NCBI Taxonomy" id="1120955"/>
    <lineage>
        <taxon>Bacteria</taxon>
        <taxon>Pseudomonadati</taxon>
        <taxon>Pseudomonadota</taxon>
        <taxon>Alphaproteobacteria</taxon>
        <taxon>Hyphomicrobiales</taxon>
        <taxon>Afifellaceae</taxon>
        <taxon>Afifella</taxon>
    </lineage>
</organism>
<protein>
    <recommendedName>
        <fullName evidence="7">Glucose-6-phosphate 1-dehydrogenase</fullName>
        <shortName evidence="7">G6PD</shortName>
        <ecNumber evidence="7">1.1.1.49</ecNumber>
    </recommendedName>
</protein>
<accession>A0A1G5NPT0</accession>
<comment type="pathway">
    <text evidence="1 7">Carbohydrate degradation; pentose phosphate pathway; D-ribulose 5-phosphate from D-glucose 6-phosphate (oxidative stage): step 1/3.</text>
</comment>
<dbReference type="UniPathway" id="UPA00115">
    <property type="reaction ID" value="UER00408"/>
</dbReference>
<feature type="binding site" evidence="7">
    <location>
        <position position="255"/>
    </location>
    <ligand>
        <name>substrate</name>
    </ligand>
</feature>
<feature type="binding site" evidence="7">
    <location>
        <begin position="35"/>
        <end position="42"/>
    </location>
    <ligand>
        <name>NADP(+)</name>
        <dbReference type="ChEBI" id="CHEBI:58349"/>
    </ligand>
</feature>
<feature type="binding site" evidence="7">
    <location>
        <position position="198"/>
    </location>
    <ligand>
        <name>substrate</name>
    </ligand>
</feature>
<comment type="caution">
    <text evidence="7">Lacks conserved residue(s) required for the propagation of feature annotation.</text>
</comment>
<evidence type="ECO:0000256" key="5">
    <source>
        <dbReference type="ARBA" id="ARBA00023002"/>
    </source>
</evidence>
<evidence type="ECO:0000256" key="3">
    <source>
        <dbReference type="ARBA" id="ARBA00022526"/>
    </source>
</evidence>
<comment type="catalytic activity">
    <reaction evidence="7">
        <text>D-glucose 6-phosphate + NADP(+) = 6-phospho-D-glucono-1,5-lactone + NADPH + H(+)</text>
        <dbReference type="Rhea" id="RHEA:15841"/>
        <dbReference type="ChEBI" id="CHEBI:15378"/>
        <dbReference type="ChEBI" id="CHEBI:57783"/>
        <dbReference type="ChEBI" id="CHEBI:57955"/>
        <dbReference type="ChEBI" id="CHEBI:58349"/>
        <dbReference type="ChEBI" id="CHEBI:61548"/>
        <dbReference type="EC" id="1.1.1.49"/>
    </reaction>
</comment>
<evidence type="ECO:0000256" key="2">
    <source>
        <dbReference type="ARBA" id="ARBA00009975"/>
    </source>
</evidence>
<dbReference type="EMBL" id="FMVW01000005">
    <property type="protein sequence ID" value="SCZ38779.1"/>
    <property type="molecule type" value="Genomic_DNA"/>
</dbReference>
<comment type="similarity">
    <text evidence="2 7">Belongs to the glucose-6-phosphate dehydrogenase family.</text>
</comment>
<name>A0A1G5NPT0_AFIMA</name>
<dbReference type="PANTHER" id="PTHR23429">
    <property type="entry name" value="GLUCOSE-6-PHOSPHATE 1-DEHYDROGENASE G6PD"/>
    <property type="match status" value="1"/>
</dbReference>
<evidence type="ECO:0000256" key="1">
    <source>
        <dbReference type="ARBA" id="ARBA00004937"/>
    </source>
</evidence>
<evidence type="ECO:0000256" key="7">
    <source>
        <dbReference type="HAMAP-Rule" id="MF_00966"/>
    </source>
</evidence>
<evidence type="ECO:0000259" key="9">
    <source>
        <dbReference type="Pfam" id="PF02781"/>
    </source>
</evidence>
<dbReference type="HAMAP" id="MF_00966">
    <property type="entry name" value="G6PD"/>
    <property type="match status" value="1"/>
</dbReference>
<feature type="binding site" evidence="7">
    <location>
        <position position="168"/>
    </location>
    <ligand>
        <name>NADP(+)</name>
        <dbReference type="ChEBI" id="CHEBI:58349"/>
    </ligand>
</feature>
<dbReference type="Gene3D" id="3.30.360.10">
    <property type="entry name" value="Dihydrodipicolinate Reductase, domain 2"/>
    <property type="match status" value="1"/>
</dbReference>
<evidence type="ECO:0000313" key="10">
    <source>
        <dbReference type="EMBL" id="SCZ38779.1"/>
    </source>
</evidence>
<dbReference type="NCBIfam" id="TIGR00871">
    <property type="entry name" value="zwf"/>
    <property type="match status" value="1"/>
</dbReference>
<feature type="active site" description="Proton acceptor" evidence="7">
    <location>
        <position position="260"/>
    </location>
</feature>
<feature type="binding site" evidence="7">
    <location>
        <position position="202"/>
    </location>
    <ligand>
        <name>substrate</name>
    </ligand>
</feature>
<dbReference type="PRINTS" id="PR00079">
    <property type="entry name" value="G6PDHDRGNASE"/>
</dbReference>
<dbReference type="Pfam" id="PF00479">
    <property type="entry name" value="G6PD_N"/>
    <property type="match status" value="1"/>
</dbReference>
<feature type="binding site" evidence="7">
    <location>
        <position position="236"/>
    </location>
    <ligand>
        <name>substrate</name>
    </ligand>
</feature>
<dbReference type="PIRSF" id="PIRSF000110">
    <property type="entry name" value="G6PD"/>
    <property type="match status" value="1"/>
</dbReference>
<feature type="domain" description="Glucose-6-phosphate dehydrogenase C-terminal" evidence="9">
    <location>
        <begin position="209"/>
        <end position="506"/>
    </location>
</feature>
<reference evidence="10 11" key="1">
    <citation type="submission" date="2016-10" db="EMBL/GenBank/DDBJ databases">
        <authorList>
            <person name="de Groot N.N."/>
        </authorList>
    </citation>
    <scope>NUCLEOTIDE SEQUENCE [LARGE SCALE GENOMIC DNA]</scope>
    <source>
        <strain evidence="10 11">DSM 2698</strain>
    </source>
</reference>
<comment type="function">
    <text evidence="7">Catalyzes the oxidation of glucose 6-phosphate to 6-phosphogluconolactone.</text>
</comment>
<feature type="domain" description="Glucose-6-phosphate dehydrogenase NAD-binding" evidence="8">
    <location>
        <begin position="32"/>
        <end position="207"/>
    </location>
</feature>
<dbReference type="InterPro" id="IPR019796">
    <property type="entry name" value="G6P_DH_AS"/>
</dbReference>
<dbReference type="GO" id="GO:0004345">
    <property type="term" value="F:glucose-6-phosphate dehydrogenase activity"/>
    <property type="evidence" value="ECO:0007669"/>
    <property type="project" value="UniProtKB-UniRule"/>
</dbReference>
<dbReference type="InterPro" id="IPR022675">
    <property type="entry name" value="G6P_DH_C"/>
</dbReference>
<evidence type="ECO:0000256" key="6">
    <source>
        <dbReference type="ARBA" id="ARBA00023277"/>
    </source>
</evidence>
<dbReference type="InterPro" id="IPR036291">
    <property type="entry name" value="NAD(P)-bd_dom_sf"/>
</dbReference>
<keyword evidence="11" id="KW-1185">Reference proteome</keyword>
<dbReference type="GO" id="GO:0009051">
    <property type="term" value="P:pentose-phosphate shunt, oxidative branch"/>
    <property type="evidence" value="ECO:0007669"/>
    <property type="project" value="TreeGrafter"/>
</dbReference>
<dbReference type="EC" id="1.1.1.49" evidence="7"/>
<dbReference type="GO" id="GO:0005829">
    <property type="term" value="C:cytosol"/>
    <property type="evidence" value="ECO:0007669"/>
    <property type="project" value="TreeGrafter"/>
</dbReference>
<dbReference type="AlphaFoldDB" id="A0A1G5NPT0"/>
<dbReference type="PROSITE" id="PS00069">
    <property type="entry name" value="G6P_DEHYDROGENASE"/>
    <property type="match status" value="1"/>
</dbReference>
<dbReference type="GO" id="GO:0050661">
    <property type="term" value="F:NADP binding"/>
    <property type="evidence" value="ECO:0007669"/>
    <property type="project" value="UniProtKB-UniRule"/>
</dbReference>
<dbReference type="Pfam" id="PF02781">
    <property type="entry name" value="G6PD_C"/>
    <property type="match status" value="1"/>
</dbReference>
<feature type="binding site" evidence="7">
    <location>
        <position position="359"/>
    </location>
    <ligand>
        <name>substrate</name>
    </ligand>
</feature>
<keyword evidence="6 7" id="KW-0119">Carbohydrate metabolism</keyword>
<evidence type="ECO:0000259" key="8">
    <source>
        <dbReference type="Pfam" id="PF00479"/>
    </source>
</evidence>
<keyword evidence="3 7" id="KW-0313">Glucose metabolism</keyword>
<dbReference type="Proteomes" id="UP000199347">
    <property type="component" value="Unassembled WGS sequence"/>
</dbReference>
<keyword evidence="4 7" id="KW-0521">NADP</keyword>
<dbReference type="STRING" id="1120955.SAMN03080610_02337"/>
<evidence type="ECO:0000256" key="4">
    <source>
        <dbReference type="ARBA" id="ARBA00022857"/>
    </source>
</evidence>
<keyword evidence="5 7" id="KW-0560">Oxidoreductase</keyword>
<dbReference type="SUPFAM" id="SSF51735">
    <property type="entry name" value="NAD(P)-binding Rossmann-fold domains"/>
    <property type="match status" value="1"/>
</dbReference>
<dbReference type="SUPFAM" id="SSF55347">
    <property type="entry name" value="Glyceraldehyde-3-phosphate dehydrogenase-like, C-terminal domain"/>
    <property type="match status" value="1"/>
</dbReference>
<dbReference type="InterPro" id="IPR022674">
    <property type="entry name" value="G6P_DH_NAD-bd"/>
</dbReference>